<dbReference type="KEGG" id="psu:Psesu_0171"/>
<keyword evidence="2" id="KW-1185">Reference proteome</keyword>
<organism evidence="1 2">
    <name type="scientific">Pseudoxanthomonas suwonensis (strain 11-1)</name>
    <dbReference type="NCBI Taxonomy" id="743721"/>
    <lineage>
        <taxon>Bacteria</taxon>
        <taxon>Pseudomonadati</taxon>
        <taxon>Pseudomonadota</taxon>
        <taxon>Gammaproteobacteria</taxon>
        <taxon>Lysobacterales</taxon>
        <taxon>Lysobacteraceae</taxon>
        <taxon>Pseudoxanthomonas</taxon>
    </lineage>
</organism>
<dbReference type="EMBL" id="CP002446">
    <property type="protein sequence ID" value="ADV26033.1"/>
    <property type="molecule type" value="Genomic_DNA"/>
</dbReference>
<dbReference type="RefSeq" id="WP_013533863.1">
    <property type="nucleotide sequence ID" value="NC_014924.1"/>
</dbReference>
<dbReference type="eggNOG" id="ENOG5031HE5">
    <property type="taxonomic scope" value="Bacteria"/>
</dbReference>
<name>E6WPS8_PSEUU</name>
<dbReference type="AlphaFoldDB" id="E6WPS8"/>
<dbReference type="OrthoDB" id="6058254at2"/>
<evidence type="ECO:0000313" key="1">
    <source>
        <dbReference type="EMBL" id="ADV26033.1"/>
    </source>
</evidence>
<gene>
    <name evidence="1" type="ordered locus">Psesu_0171</name>
</gene>
<proteinExistence type="predicted"/>
<evidence type="ECO:0000313" key="2">
    <source>
        <dbReference type="Proteomes" id="UP000008632"/>
    </source>
</evidence>
<protein>
    <submittedName>
        <fullName evidence="1">Uncharacterized protein</fullName>
    </submittedName>
</protein>
<accession>E6WPS8</accession>
<reference evidence="1 2" key="1">
    <citation type="submission" date="2011-01" db="EMBL/GenBank/DDBJ databases">
        <title>Complete sequence of Pseudoxanthomonas suwonensis 11-1.</title>
        <authorList>
            <consortium name="US DOE Joint Genome Institute"/>
            <person name="Lucas S."/>
            <person name="Copeland A."/>
            <person name="Lapidus A."/>
            <person name="Cheng J.-F."/>
            <person name="Goodwin L."/>
            <person name="Pitluck S."/>
            <person name="Teshima H."/>
            <person name="Detter J.C."/>
            <person name="Han C."/>
            <person name="Tapia R."/>
            <person name="Land M."/>
            <person name="Hauser L."/>
            <person name="Kyrpides N."/>
            <person name="Ivanova N."/>
            <person name="Ovchinnikova G."/>
            <person name="Siebers A.K."/>
            <person name="Allgaier M."/>
            <person name="Thelen M.P."/>
            <person name="Hugenholtz P."/>
            <person name="Gladden J."/>
            <person name="Woyke T."/>
        </authorList>
    </citation>
    <scope>NUCLEOTIDE SEQUENCE [LARGE SCALE GENOMIC DNA]</scope>
    <source>
        <strain evidence="2">11-1</strain>
    </source>
</reference>
<sequence>MDVHVSGAGAVAQVAVDDPEQLQQEACRQVLEAVHGHLRQHPWADPAPPQEWTFWLESDGTPVAGEHEVYRQACAFPALHDHVHALVQATAGGPRRRPWADEETPTGSAGAAYLAMADLRWLPAYLEYLASCDLDHEVHQAAEMDGIIASHGWGPATVGLAAARLWRLGGQHGDEQFGGWLEEGGLEDYLDSPDGAAAFRAAVGTEFELPGPLDPAPGQDPARARRRFGQHVDDGLEYFAEYLDEDDLGRIRGAAMARWDRLAAAV</sequence>
<dbReference type="Proteomes" id="UP000008632">
    <property type="component" value="Chromosome"/>
</dbReference>
<dbReference type="HOGENOM" id="CLU_1045335_0_0_6"/>